<comment type="caution">
    <text evidence="1">The sequence shown here is derived from an EMBL/GenBank/DDBJ whole genome shotgun (WGS) entry which is preliminary data.</text>
</comment>
<evidence type="ECO:0000313" key="1">
    <source>
        <dbReference type="EMBL" id="GAH76237.1"/>
    </source>
</evidence>
<dbReference type="SUPFAM" id="SSF81891">
    <property type="entry name" value="Poly A polymerase C-terminal region-like"/>
    <property type="match status" value="1"/>
</dbReference>
<evidence type="ECO:0008006" key="2">
    <source>
        <dbReference type="Google" id="ProtNLM"/>
    </source>
</evidence>
<reference evidence="1" key="1">
    <citation type="journal article" date="2014" name="Front. Microbiol.">
        <title>High frequency of phylogenetically diverse reductive dehalogenase-homologous genes in deep subseafloor sedimentary metagenomes.</title>
        <authorList>
            <person name="Kawai M."/>
            <person name="Futagami T."/>
            <person name="Toyoda A."/>
            <person name="Takaki Y."/>
            <person name="Nishi S."/>
            <person name="Hori S."/>
            <person name="Arai W."/>
            <person name="Tsubouchi T."/>
            <person name="Morono Y."/>
            <person name="Uchiyama I."/>
            <person name="Ito T."/>
            <person name="Fujiyama A."/>
            <person name="Inagaki F."/>
            <person name="Takami H."/>
        </authorList>
    </citation>
    <scope>NUCLEOTIDE SEQUENCE</scope>
    <source>
        <strain evidence="1">Expedition CK06-06</strain>
    </source>
</reference>
<dbReference type="EMBL" id="BARU01026487">
    <property type="protein sequence ID" value="GAH76237.1"/>
    <property type="molecule type" value="Genomic_DNA"/>
</dbReference>
<name>X1I3F2_9ZZZZ</name>
<accession>X1I3F2</accession>
<gene>
    <name evidence="1" type="ORF">S03H2_42535</name>
</gene>
<protein>
    <recommendedName>
        <fullName evidence="2">CCA-adding enzyme C-terminal domain-containing protein</fullName>
    </recommendedName>
</protein>
<proteinExistence type="predicted"/>
<organism evidence="1">
    <name type="scientific">marine sediment metagenome</name>
    <dbReference type="NCBI Taxonomy" id="412755"/>
    <lineage>
        <taxon>unclassified sequences</taxon>
        <taxon>metagenomes</taxon>
        <taxon>ecological metagenomes</taxon>
    </lineage>
</organism>
<dbReference type="AlphaFoldDB" id="X1I3F2"/>
<sequence>MKLFLGKLRYVKPALTGNDIKEMGVAFGPHIKELLQRLHEAKLDGKATSKEDEERLVKGWRG</sequence>
<dbReference type="Gene3D" id="1.10.3090.10">
    <property type="entry name" value="cca-adding enzyme, domain 2"/>
    <property type="match status" value="1"/>
</dbReference>